<name>A0A9D1KCA6_9FIRM</name>
<sequence length="430" mass="50833">GRDYISMGEYIERIFPEKGIRYIAINDDIDTLHETPGLEFLQFKLMFNDYYLKDTSKKIRKVLRSKKEKGEFLGFKAPYGYLKDPSDKHKLIVDENVRPIIKKMFLLAYTGKSPRQIADIFSKEHIPTPSVYANLNRGINNPTYNLWCPRTIEEMLTNETYIGNMTQGRRRKINYKSKKEIRTPKEQWIIKENTHEAIIDKKIFDTVVLLLKKNKNKNKPTGNNIMLLSGFMVCRECNHKIGINKSSDGKRYYTHCSYYTSHSKYGLCTPHSLNYKKLENIILEEIKKLCKEYVDSTNFKERIEAARKKNDSKVKKQDEISILEKKIKINNSYIDKVYEDKLNGNIDIEMFNRLTIKYKDEIISWKKRIESIEKEIANIDKVDTDKERKDKINEYLALEKPTRALLVNLIDKILISEDKTIEIHYKFKLY</sequence>
<dbReference type="PANTHER" id="PTHR30461:SF23">
    <property type="entry name" value="DNA RECOMBINASE-RELATED"/>
    <property type="match status" value="1"/>
</dbReference>
<proteinExistence type="predicted"/>
<evidence type="ECO:0000313" key="3">
    <source>
        <dbReference type="Proteomes" id="UP000886833"/>
    </source>
</evidence>
<dbReference type="Pfam" id="PF13408">
    <property type="entry name" value="Zn_ribbon_recom"/>
    <property type="match status" value="1"/>
</dbReference>
<feature type="domain" description="Recombinase" evidence="1">
    <location>
        <begin position="78"/>
        <end position="217"/>
    </location>
</feature>
<protein>
    <submittedName>
        <fullName evidence="2">Recombinase family protein</fullName>
    </submittedName>
</protein>
<dbReference type="PANTHER" id="PTHR30461">
    <property type="entry name" value="DNA-INVERTASE FROM LAMBDOID PROPHAGE"/>
    <property type="match status" value="1"/>
</dbReference>
<reference evidence="2" key="1">
    <citation type="submission" date="2020-10" db="EMBL/GenBank/DDBJ databases">
        <authorList>
            <person name="Gilroy R."/>
        </authorList>
    </citation>
    <scope>NUCLEOTIDE SEQUENCE</scope>
    <source>
        <strain evidence="2">CHK195-26880</strain>
    </source>
</reference>
<dbReference type="Pfam" id="PF07508">
    <property type="entry name" value="Recombinase"/>
    <property type="match status" value="1"/>
</dbReference>
<dbReference type="InterPro" id="IPR050639">
    <property type="entry name" value="SSR_resolvase"/>
</dbReference>
<organism evidence="2 3">
    <name type="scientific">Candidatus Onthousia faecipullorum</name>
    <dbReference type="NCBI Taxonomy" id="2840887"/>
    <lineage>
        <taxon>Bacteria</taxon>
        <taxon>Bacillati</taxon>
        <taxon>Bacillota</taxon>
        <taxon>Bacilli</taxon>
        <taxon>Candidatus Onthousia</taxon>
    </lineage>
</organism>
<dbReference type="Gene3D" id="3.90.1750.20">
    <property type="entry name" value="Putative Large Serine Recombinase, Chain B, Domain 2"/>
    <property type="match status" value="1"/>
</dbReference>
<dbReference type="GO" id="GO:0000150">
    <property type="term" value="F:DNA strand exchange activity"/>
    <property type="evidence" value="ECO:0007669"/>
    <property type="project" value="InterPro"/>
</dbReference>
<dbReference type="Proteomes" id="UP000886833">
    <property type="component" value="Unassembled WGS sequence"/>
</dbReference>
<gene>
    <name evidence="2" type="ORF">IAB59_05675</name>
</gene>
<dbReference type="EMBL" id="DVKQ01000074">
    <property type="protein sequence ID" value="HIT37946.1"/>
    <property type="molecule type" value="Genomic_DNA"/>
</dbReference>
<comment type="caution">
    <text evidence="2">The sequence shown here is derived from an EMBL/GenBank/DDBJ whole genome shotgun (WGS) entry which is preliminary data.</text>
</comment>
<dbReference type="InterPro" id="IPR011109">
    <property type="entry name" value="DNA_bind_recombinase_dom"/>
</dbReference>
<dbReference type="InterPro" id="IPR038109">
    <property type="entry name" value="DNA_bind_recomb_sf"/>
</dbReference>
<feature type="non-terminal residue" evidence="2">
    <location>
        <position position="1"/>
    </location>
</feature>
<dbReference type="InterPro" id="IPR036162">
    <property type="entry name" value="Resolvase-like_N_sf"/>
</dbReference>
<dbReference type="AlphaFoldDB" id="A0A9D1KCA6"/>
<reference evidence="2" key="2">
    <citation type="journal article" date="2021" name="PeerJ">
        <title>Extensive microbial diversity within the chicken gut microbiome revealed by metagenomics and culture.</title>
        <authorList>
            <person name="Gilroy R."/>
            <person name="Ravi A."/>
            <person name="Getino M."/>
            <person name="Pursley I."/>
            <person name="Horton D.L."/>
            <person name="Alikhan N.F."/>
            <person name="Baker D."/>
            <person name="Gharbi K."/>
            <person name="Hall N."/>
            <person name="Watson M."/>
            <person name="Adriaenssens E.M."/>
            <person name="Foster-Nyarko E."/>
            <person name="Jarju S."/>
            <person name="Secka A."/>
            <person name="Antonio M."/>
            <person name="Oren A."/>
            <person name="Chaudhuri R.R."/>
            <person name="La Ragione R."/>
            <person name="Hildebrand F."/>
            <person name="Pallen M.J."/>
        </authorList>
    </citation>
    <scope>NUCLEOTIDE SEQUENCE</scope>
    <source>
        <strain evidence="2">CHK195-26880</strain>
    </source>
</reference>
<dbReference type="SUPFAM" id="SSF53041">
    <property type="entry name" value="Resolvase-like"/>
    <property type="match status" value="1"/>
</dbReference>
<evidence type="ECO:0000259" key="1">
    <source>
        <dbReference type="PROSITE" id="PS51737"/>
    </source>
</evidence>
<accession>A0A9D1KCA6</accession>
<dbReference type="InterPro" id="IPR025827">
    <property type="entry name" value="Zn_ribbon_recom_dom"/>
</dbReference>
<dbReference type="PROSITE" id="PS51737">
    <property type="entry name" value="RECOMBINASE_DNA_BIND"/>
    <property type="match status" value="1"/>
</dbReference>
<evidence type="ECO:0000313" key="2">
    <source>
        <dbReference type="EMBL" id="HIT37946.1"/>
    </source>
</evidence>
<dbReference type="GO" id="GO:0003677">
    <property type="term" value="F:DNA binding"/>
    <property type="evidence" value="ECO:0007669"/>
    <property type="project" value="InterPro"/>
</dbReference>